<evidence type="ECO:0000256" key="5">
    <source>
        <dbReference type="ARBA" id="ARBA00023033"/>
    </source>
</evidence>
<evidence type="ECO:0000256" key="2">
    <source>
        <dbReference type="ARBA" id="ARBA00010617"/>
    </source>
</evidence>
<dbReference type="InterPro" id="IPR050196">
    <property type="entry name" value="Cytochrome_P450_Monoox"/>
</dbReference>
<dbReference type="Gene3D" id="1.10.630.10">
    <property type="entry name" value="Cytochrome P450"/>
    <property type="match status" value="1"/>
</dbReference>
<accession>A0A0N4V0Z8</accession>
<dbReference type="PRINTS" id="PR00385">
    <property type="entry name" value="P450"/>
</dbReference>
<keyword evidence="5 7" id="KW-0503">Monooxygenase</keyword>
<reference evidence="10" key="1">
    <citation type="submission" date="2017-02" db="UniProtKB">
        <authorList>
            <consortium name="WormBaseParasite"/>
        </authorList>
    </citation>
    <scope>IDENTIFICATION</scope>
</reference>
<comment type="similarity">
    <text evidence="2 7">Belongs to the cytochrome P450 family.</text>
</comment>
<dbReference type="PROSITE" id="PS00086">
    <property type="entry name" value="CYTOCHROME_P450"/>
    <property type="match status" value="1"/>
</dbReference>
<proteinExistence type="inferred from homology"/>
<dbReference type="Proteomes" id="UP000274131">
    <property type="component" value="Unassembled WGS sequence"/>
</dbReference>
<evidence type="ECO:0000256" key="4">
    <source>
        <dbReference type="ARBA" id="ARBA00023004"/>
    </source>
</evidence>
<keyword evidence="7" id="KW-0560">Oxidoreductase</keyword>
<dbReference type="Pfam" id="PF00067">
    <property type="entry name" value="p450"/>
    <property type="match status" value="1"/>
</dbReference>
<keyword evidence="3 6" id="KW-0349">Heme</keyword>
<dbReference type="STRING" id="51028.A0A0N4V0Z8"/>
<protein>
    <submittedName>
        <fullName evidence="10">Cytochrome P450</fullName>
    </submittedName>
</protein>
<evidence type="ECO:0000256" key="6">
    <source>
        <dbReference type="PIRSR" id="PIRSR602401-1"/>
    </source>
</evidence>
<evidence type="ECO:0000313" key="8">
    <source>
        <dbReference type="EMBL" id="VDD88173.1"/>
    </source>
</evidence>
<keyword evidence="4 6" id="KW-0408">Iron</keyword>
<dbReference type="InterPro" id="IPR036396">
    <property type="entry name" value="Cyt_P450_sf"/>
</dbReference>
<dbReference type="InterPro" id="IPR017972">
    <property type="entry name" value="Cyt_P450_CS"/>
</dbReference>
<dbReference type="SUPFAM" id="SSF48264">
    <property type="entry name" value="Cytochrome P450"/>
    <property type="match status" value="1"/>
</dbReference>
<dbReference type="CDD" id="cd20628">
    <property type="entry name" value="CYP4"/>
    <property type="match status" value="1"/>
</dbReference>
<gene>
    <name evidence="8" type="ORF">EVEC_LOCUS3316</name>
</gene>
<evidence type="ECO:0000256" key="1">
    <source>
        <dbReference type="ARBA" id="ARBA00001971"/>
    </source>
</evidence>
<name>A0A0N4V0Z8_ENTVE</name>
<evidence type="ECO:0000256" key="7">
    <source>
        <dbReference type="RuleBase" id="RU000461"/>
    </source>
</evidence>
<dbReference type="InterPro" id="IPR002401">
    <property type="entry name" value="Cyt_P450_E_grp-I"/>
</dbReference>
<evidence type="ECO:0000313" key="9">
    <source>
        <dbReference type="Proteomes" id="UP000274131"/>
    </source>
</evidence>
<reference evidence="8 9" key="2">
    <citation type="submission" date="2018-10" db="EMBL/GenBank/DDBJ databases">
        <authorList>
            <consortium name="Pathogen Informatics"/>
        </authorList>
    </citation>
    <scope>NUCLEOTIDE SEQUENCE [LARGE SCALE GENOMIC DNA]</scope>
</reference>
<dbReference type="AlphaFoldDB" id="A0A0N4V0Z8"/>
<organism evidence="10">
    <name type="scientific">Enterobius vermicularis</name>
    <name type="common">Human pinworm</name>
    <dbReference type="NCBI Taxonomy" id="51028"/>
    <lineage>
        <taxon>Eukaryota</taxon>
        <taxon>Metazoa</taxon>
        <taxon>Ecdysozoa</taxon>
        <taxon>Nematoda</taxon>
        <taxon>Chromadorea</taxon>
        <taxon>Rhabditida</taxon>
        <taxon>Spirurina</taxon>
        <taxon>Oxyuridomorpha</taxon>
        <taxon>Oxyuroidea</taxon>
        <taxon>Oxyuridae</taxon>
        <taxon>Enterobius</taxon>
    </lineage>
</organism>
<keyword evidence="9" id="KW-1185">Reference proteome</keyword>
<dbReference type="PRINTS" id="PR00463">
    <property type="entry name" value="EP450I"/>
</dbReference>
<feature type="binding site" description="axial binding residue" evidence="6">
    <location>
        <position position="434"/>
    </location>
    <ligand>
        <name>heme</name>
        <dbReference type="ChEBI" id="CHEBI:30413"/>
    </ligand>
    <ligandPart>
        <name>Fe</name>
        <dbReference type="ChEBI" id="CHEBI:18248"/>
    </ligandPart>
</feature>
<dbReference type="OrthoDB" id="1470350at2759"/>
<dbReference type="PANTHER" id="PTHR24291">
    <property type="entry name" value="CYTOCHROME P450 FAMILY 4"/>
    <property type="match status" value="1"/>
</dbReference>
<dbReference type="PANTHER" id="PTHR24291:SF146">
    <property type="entry name" value="CYTOCHROME P450"/>
    <property type="match status" value="1"/>
</dbReference>
<evidence type="ECO:0000313" key="10">
    <source>
        <dbReference type="WBParaSite" id="EVEC_0000360801-mRNA-1"/>
    </source>
</evidence>
<evidence type="ECO:0000256" key="3">
    <source>
        <dbReference type="ARBA" id="ARBA00022617"/>
    </source>
</evidence>
<comment type="cofactor">
    <cofactor evidence="1 6">
        <name>heme</name>
        <dbReference type="ChEBI" id="CHEBI:30413"/>
    </cofactor>
</comment>
<dbReference type="WBParaSite" id="EVEC_0000360801-mRNA-1">
    <property type="protein sequence ID" value="EVEC_0000360801-mRNA-1"/>
    <property type="gene ID" value="EVEC_0000360801"/>
</dbReference>
<dbReference type="EMBL" id="UXUI01007561">
    <property type="protein sequence ID" value="VDD88173.1"/>
    <property type="molecule type" value="Genomic_DNA"/>
</dbReference>
<sequence>MIVIVGVLTVLIICLMLKRHQLLEKYRYIKHIYDNVNKMPGPKTIPLFGNCLAFSANQTILENPNLNEKPSEYKVLNGMWGDGLIASSGKKWHTRRKMLTPAFHPTVIRNYYKSFNKHSQILMEILDKFADKDETFDLLPYLRRYSLDITTGMECFDDIYEVYTVLKVFFTDTTLGFSLNSQKGENMDYYDAVTRTLELAFKSLRYPWLRIKPIATLLGHTRKMEKYAAVTRQLPRKVVLERKKEYDSMKEKPTFEEVSSGKNNRKSFLDLLLSLQKEYNLTVDDICEEVETIFVAGHDNVSSSIGFALFVFGAKPEFQDKVYEELHTVLGDEEREITSDDLKNLVYLEQWMKEIMRLYMPVIMLARRITEDVKIGEYTIPAGVTACISPFSVARDPKEWEDPDQFNPDHFSPENIAKRDPFAFIPFSAGIRNCLGKQFAFSEEKMALAHLLHRYEFHSMISEEENRALPEVTLKPSRGFPMRITRRKKMN</sequence>
<keyword evidence="6 7" id="KW-0479">Metal-binding</keyword>
<dbReference type="GO" id="GO:0005506">
    <property type="term" value="F:iron ion binding"/>
    <property type="evidence" value="ECO:0007669"/>
    <property type="project" value="InterPro"/>
</dbReference>
<dbReference type="InterPro" id="IPR001128">
    <property type="entry name" value="Cyt_P450"/>
</dbReference>
<dbReference type="GO" id="GO:0016705">
    <property type="term" value="F:oxidoreductase activity, acting on paired donors, with incorporation or reduction of molecular oxygen"/>
    <property type="evidence" value="ECO:0007669"/>
    <property type="project" value="InterPro"/>
</dbReference>
<dbReference type="GO" id="GO:0020037">
    <property type="term" value="F:heme binding"/>
    <property type="evidence" value="ECO:0007669"/>
    <property type="project" value="InterPro"/>
</dbReference>
<dbReference type="GO" id="GO:0004497">
    <property type="term" value="F:monooxygenase activity"/>
    <property type="evidence" value="ECO:0007669"/>
    <property type="project" value="UniProtKB-KW"/>
</dbReference>